<sequence>MESVIWCVVQKIESVRVYHEVKTTSQENESECAIPILTAFATLTSRAGTKKANFVDNFFCHTTTKPTSP</sequence>
<dbReference type="EMBL" id="UYYB01014198">
    <property type="protein sequence ID" value="VDM69953.1"/>
    <property type="molecule type" value="Genomic_DNA"/>
</dbReference>
<gene>
    <name evidence="1" type="ORF">SVUK_LOCUS4951</name>
</gene>
<name>A0A3P7IQ72_STRVU</name>
<reference evidence="1 2" key="1">
    <citation type="submission" date="2018-11" db="EMBL/GenBank/DDBJ databases">
        <authorList>
            <consortium name="Pathogen Informatics"/>
        </authorList>
    </citation>
    <scope>NUCLEOTIDE SEQUENCE [LARGE SCALE GENOMIC DNA]</scope>
</reference>
<proteinExistence type="predicted"/>
<dbReference type="AlphaFoldDB" id="A0A3P7IQ72"/>
<accession>A0A3P7IQ72</accession>
<protein>
    <submittedName>
        <fullName evidence="1">Uncharacterized protein</fullName>
    </submittedName>
</protein>
<evidence type="ECO:0000313" key="1">
    <source>
        <dbReference type="EMBL" id="VDM69953.1"/>
    </source>
</evidence>
<organism evidence="1 2">
    <name type="scientific">Strongylus vulgaris</name>
    <name type="common">Blood worm</name>
    <dbReference type="NCBI Taxonomy" id="40348"/>
    <lineage>
        <taxon>Eukaryota</taxon>
        <taxon>Metazoa</taxon>
        <taxon>Ecdysozoa</taxon>
        <taxon>Nematoda</taxon>
        <taxon>Chromadorea</taxon>
        <taxon>Rhabditida</taxon>
        <taxon>Rhabditina</taxon>
        <taxon>Rhabditomorpha</taxon>
        <taxon>Strongyloidea</taxon>
        <taxon>Strongylidae</taxon>
        <taxon>Strongylus</taxon>
    </lineage>
</organism>
<dbReference type="Proteomes" id="UP000270094">
    <property type="component" value="Unassembled WGS sequence"/>
</dbReference>
<keyword evidence="2" id="KW-1185">Reference proteome</keyword>
<evidence type="ECO:0000313" key="2">
    <source>
        <dbReference type="Proteomes" id="UP000270094"/>
    </source>
</evidence>